<evidence type="ECO:0000313" key="2">
    <source>
        <dbReference type="EMBL" id="RYB93693.1"/>
    </source>
</evidence>
<protein>
    <submittedName>
        <fullName evidence="2">DUF1295 domain-containing protein</fullName>
    </submittedName>
</protein>
<dbReference type="Gene3D" id="1.20.120.1630">
    <property type="match status" value="1"/>
</dbReference>
<dbReference type="EMBL" id="SDWT01000001">
    <property type="protein sequence ID" value="RYB93693.1"/>
    <property type="molecule type" value="Genomic_DNA"/>
</dbReference>
<name>A0A4Q2S121_9ACTN</name>
<comment type="caution">
    <text evidence="2">The sequence shown here is derived from an EMBL/GenBank/DDBJ whole genome shotgun (WGS) entry which is preliminary data.</text>
</comment>
<keyword evidence="1" id="KW-1133">Transmembrane helix</keyword>
<dbReference type="OrthoDB" id="9779233at2"/>
<dbReference type="GO" id="GO:0016020">
    <property type="term" value="C:membrane"/>
    <property type="evidence" value="ECO:0007669"/>
    <property type="project" value="TreeGrafter"/>
</dbReference>
<proteinExistence type="predicted"/>
<dbReference type="PANTHER" id="PTHR32251">
    <property type="entry name" value="3-OXO-5-ALPHA-STEROID 4-DEHYDROGENASE"/>
    <property type="match status" value="1"/>
</dbReference>
<sequence length="277" mass="30113">MHLDTRNLRRVAGTAAATVTALQAGTAVLALRAGRRDYADGVWGPGLAAVAVTSALVGNGDATRRWTLAAATTAWAARLEHQMLGRLRGSDEEDDRYTEFLEGDSVPAVVGKVFVTQAVAQLLVSAPLQLAAASSLPSGRRRWLFPAGVALMVAGASVEAIADRQKSRFMAEKERAKDRSEDGEAPEELQVLDTGLWGWSRHPNYFGDSVVWDGAWLASAASAPGAWTFPAPVAMSYLLVFATGARRTEKKMEDRPGYRDYQRRVSFFLPRPPRSRR</sequence>
<dbReference type="Pfam" id="PF06966">
    <property type="entry name" value="DUF1295"/>
    <property type="match status" value="1"/>
</dbReference>
<dbReference type="Proteomes" id="UP000294071">
    <property type="component" value="Unassembled WGS sequence"/>
</dbReference>
<keyword evidence="1" id="KW-0812">Transmembrane</keyword>
<evidence type="ECO:0000313" key="3">
    <source>
        <dbReference type="Proteomes" id="UP000294071"/>
    </source>
</evidence>
<dbReference type="PANTHER" id="PTHR32251:SF17">
    <property type="entry name" value="STEROID 5-ALPHA REDUCTASE C-TERMINAL DOMAIN-CONTAINING PROTEIN"/>
    <property type="match status" value="1"/>
</dbReference>
<keyword evidence="3" id="KW-1185">Reference proteome</keyword>
<organism evidence="2 3">
    <name type="scientific">Nocardioides oleivorans</name>
    <dbReference type="NCBI Taxonomy" id="273676"/>
    <lineage>
        <taxon>Bacteria</taxon>
        <taxon>Bacillati</taxon>
        <taxon>Actinomycetota</taxon>
        <taxon>Actinomycetes</taxon>
        <taxon>Propionibacteriales</taxon>
        <taxon>Nocardioidaceae</taxon>
        <taxon>Nocardioides</taxon>
    </lineage>
</organism>
<dbReference type="InterPro" id="IPR010721">
    <property type="entry name" value="UstE-like"/>
</dbReference>
<dbReference type="AlphaFoldDB" id="A0A4Q2S121"/>
<dbReference type="RefSeq" id="WP_129399051.1">
    <property type="nucleotide sequence ID" value="NZ_SDWT01000001.1"/>
</dbReference>
<gene>
    <name evidence="2" type="ORF">EUA93_04570</name>
</gene>
<feature type="transmembrane region" description="Helical" evidence="1">
    <location>
        <begin position="143"/>
        <end position="162"/>
    </location>
</feature>
<reference evidence="2 3" key="1">
    <citation type="submission" date="2019-01" db="EMBL/GenBank/DDBJ databases">
        <title>Novel species of Nocardioides.</title>
        <authorList>
            <person name="Liu Q."/>
            <person name="Xin Y.-H."/>
        </authorList>
    </citation>
    <scope>NUCLEOTIDE SEQUENCE [LARGE SCALE GENOMIC DNA]</scope>
    <source>
        <strain evidence="2 3">CGMCC 4.6882</strain>
    </source>
</reference>
<keyword evidence="1" id="KW-0472">Membrane</keyword>
<accession>A0A4Q2S121</accession>
<evidence type="ECO:0000256" key="1">
    <source>
        <dbReference type="SAM" id="Phobius"/>
    </source>
</evidence>